<keyword evidence="1" id="KW-1133">Transmembrane helix</keyword>
<feature type="transmembrane region" description="Helical" evidence="1">
    <location>
        <begin position="269"/>
        <end position="285"/>
    </location>
</feature>
<feature type="transmembrane region" description="Helical" evidence="1">
    <location>
        <begin position="112"/>
        <end position="131"/>
    </location>
</feature>
<evidence type="ECO:0000256" key="1">
    <source>
        <dbReference type="SAM" id="Phobius"/>
    </source>
</evidence>
<keyword evidence="3" id="KW-1185">Reference proteome</keyword>
<dbReference type="EMBL" id="CP075546">
    <property type="protein sequence ID" value="QVV89990.1"/>
    <property type="molecule type" value="Genomic_DNA"/>
</dbReference>
<organism evidence="2 3">
    <name type="scientific">Methanospirillum purgamenti</name>
    <dbReference type="NCBI Taxonomy" id="2834276"/>
    <lineage>
        <taxon>Archaea</taxon>
        <taxon>Methanobacteriati</taxon>
        <taxon>Methanobacteriota</taxon>
        <taxon>Stenosarchaea group</taxon>
        <taxon>Methanomicrobia</taxon>
        <taxon>Methanomicrobiales</taxon>
        <taxon>Methanospirillaceae</taxon>
        <taxon>Methanospirillum</taxon>
    </lineage>
</organism>
<feature type="transmembrane region" description="Helical" evidence="1">
    <location>
        <begin position="234"/>
        <end position="257"/>
    </location>
</feature>
<accession>A0A8E7AYU2</accession>
<feature type="transmembrane region" description="Helical" evidence="1">
    <location>
        <begin position="326"/>
        <end position="349"/>
    </location>
</feature>
<dbReference type="KEGG" id="mrtj:KHC33_05710"/>
<sequence>MTDEHRQIKNHLKITGEADLTIEVVILIILGIFMFLFGVLLFQINTGILPYAPDSTYGLFLLLIAFQIVTMGKTPFGDLKRSWLLILAGICVAIVGMAAGFIPGYLSEYVRILVGSVLFFGGAALFLQLFLREDKAKTWRHSSGVLQHLILACGIVYIITCFCGLITLFPGITTNQQTAVILILYAISLFYLAWCIQKIARKYPSSKQTASDIHARIDNTQTSRIWLVLKDTSLSLSLSVLLLVAVLLTLLGLVLIPVNLGLFPFSQDGLLGMLLVIFAIQMMALGETPVGAYKRSWLMVIIGMTFATFGIISSVVPGVLINLLQALIGLLNIIGGVVLLIGRFYPVLLAMRNPPDQPVFQPPILKKMNVTQTILNFVSIAFGISMLIPGIMPGLINAEIIVVNGLLLFVLAYLIRKLEKLYPI</sequence>
<keyword evidence="1" id="KW-0472">Membrane</keyword>
<dbReference type="RefSeq" id="WP_214420770.1">
    <property type="nucleotide sequence ID" value="NZ_CP075546.1"/>
</dbReference>
<feature type="transmembrane region" description="Helical" evidence="1">
    <location>
        <begin position="56"/>
        <end position="72"/>
    </location>
</feature>
<protein>
    <submittedName>
        <fullName evidence="2">Uncharacterized protein</fullName>
    </submittedName>
</protein>
<keyword evidence="1" id="KW-0812">Transmembrane</keyword>
<feature type="transmembrane region" description="Helical" evidence="1">
    <location>
        <begin position="151"/>
        <end position="172"/>
    </location>
</feature>
<dbReference type="AlphaFoldDB" id="A0A8E7AYU2"/>
<feature type="transmembrane region" description="Helical" evidence="1">
    <location>
        <begin position="84"/>
        <end position="106"/>
    </location>
</feature>
<dbReference type="GeneID" id="65096660"/>
<evidence type="ECO:0000313" key="2">
    <source>
        <dbReference type="EMBL" id="QVV89990.1"/>
    </source>
</evidence>
<proteinExistence type="predicted"/>
<feature type="transmembrane region" description="Helical" evidence="1">
    <location>
        <begin position="20"/>
        <end position="44"/>
    </location>
</feature>
<evidence type="ECO:0000313" key="3">
    <source>
        <dbReference type="Proteomes" id="UP000680656"/>
    </source>
</evidence>
<gene>
    <name evidence="2" type="ORF">KHC33_05710</name>
</gene>
<name>A0A8E7AYU2_9EURY</name>
<feature type="transmembrane region" description="Helical" evidence="1">
    <location>
        <begin position="297"/>
        <end position="320"/>
    </location>
</feature>
<dbReference type="Proteomes" id="UP000680656">
    <property type="component" value="Chromosome"/>
</dbReference>
<feature type="transmembrane region" description="Helical" evidence="1">
    <location>
        <begin position="178"/>
        <end position="196"/>
    </location>
</feature>
<feature type="transmembrane region" description="Helical" evidence="1">
    <location>
        <begin position="394"/>
        <end position="415"/>
    </location>
</feature>
<feature type="transmembrane region" description="Helical" evidence="1">
    <location>
        <begin position="370"/>
        <end position="388"/>
    </location>
</feature>
<reference evidence="2 3" key="1">
    <citation type="submission" date="2021-05" db="EMBL/GenBank/DDBJ databases">
        <title>A novel Methanospirillum isolate from a pyrite-forming mixed culture.</title>
        <authorList>
            <person name="Bunk B."/>
            <person name="Sproer C."/>
            <person name="Spring S."/>
            <person name="Pester M."/>
        </authorList>
    </citation>
    <scope>NUCLEOTIDE SEQUENCE [LARGE SCALE GENOMIC DNA]</scope>
    <source>
        <strain evidence="2 3">J.3.6.1-F.2.7.3</strain>
    </source>
</reference>